<reference evidence="2 3" key="1">
    <citation type="submission" date="2019-02" db="EMBL/GenBank/DDBJ databases">
        <title>WGS of Pseudoxanthomonas species novum from clinical isolates.</title>
        <authorList>
            <person name="Bernier A.-M."/>
            <person name="Bernard K."/>
            <person name="Vachon A."/>
        </authorList>
    </citation>
    <scope>NUCLEOTIDE SEQUENCE [LARGE SCALE GENOMIC DNA]</scope>
    <source>
        <strain evidence="3">NML 170316</strain>
    </source>
</reference>
<dbReference type="RefSeq" id="WP_130528602.1">
    <property type="nucleotide sequence ID" value="NZ_SHMD01000001.1"/>
</dbReference>
<accession>A0ABY1WCU1</accession>
<dbReference type="PROSITE" id="PS51257">
    <property type="entry name" value="PROKAR_LIPOPROTEIN"/>
    <property type="match status" value="1"/>
</dbReference>
<keyword evidence="3" id="KW-1185">Reference proteome</keyword>
<feature type="signal peptide" evidence="1">
    <location>
        <begin position="1"/>
        <end position="23"/>
    </location>
</feature>
<evidence type="ECO:0000313" key="2">
    <source>
        <dbReference type="EMBL" id="TAA19202.1"/>
    </source>
</evidence>
<organism evidence="2 3">
    <name type="scientific">Pseudoxanthomonas winnipegensis</name>
    <dbReference type="NCBI Taxonomy" id="2480810"/>
    <lineage>
        <taxon>Bacteria</taxon>
        <taxon>Pseudomonadati</taxon>
        <taxon>Pseudomonadota</taxon>
        <taxon>Gammaproteobacteria</taxon>
        <taxon>Lysobacterales</taxon>
        <taxon>Lysobacteraceae</taxon>
        <taxon>Pseudoxanthomonas</taxon>
    </lineage>
</organism>
<gene>
    <name evidence="2" type="ORF">EA658_10025</name>
</gene>
<evidence type="ECO:0000256" key="1">
    <source>
        <dbReference type="SAM" id="SignalP"/>
    </source>
</evidence>
<sequence length="87" mass="8903">MANTLKAATSLLCAVLVAGCAMPADRATRALEAVGLTDIHLGGYPFPSTCAESDDFARTFRARSATGKPVTGVVCGGLIKGATVRFD</sequence>
<keyword evidence="1" id="KW-0732">Signal</keyword>
<evidence type="ECO:0000313" key="3">
    <source>
        <dbReference type="Proteomes" id="UP000293089"/>
    </source>
</evidence>
<feature type="chain" id="PRO_5045817256" description="Lipoprotein" evidence="1">
    <location>
        <begin position="24"/>
        <end position="87"/>
    </location>
</feature>
<dbReference type="Proteomes" id="UP000293089">
    <property type="component" value="Unassembled WGS sequence"/>
</dbReference>
<protein>
    <recommendedName>
        <fullName evidence="4">Lipoprotein</fullName>
    </recommendedName>
</protein>
<comment type="caution">
    <text evidence="2">The sequence shown here is derived from an EMBL/GenBank/DDBJ whole genome shotgun (WGS) entry which is preliminary data.</text>
</comment>
<name>A0ABY1WCU1_9GAMM</name>
<dbReference type="EMBL" id="SHME01000003">
    <property type="protein sequence ID" value="TAA19202.1"/>
    <property type="molecule type" value="Genomic_DNA"/>
</dbReference>
<proteinExistence type="predicted"/>
<evidence type="ECO:0008006" key="4">
    <source>
        <dbReference type="Google" id="ProtNLM"/>
    </source>
</evidence>